<reference evidence="2 3" key="1">
    <citation type="submission" date="2019-09" db="EMBL/GenBank/DDBJ databases">
        <title>Genome Sequences of Streptomyces kaniharaensis ATCC 21070.</title>
        <authorList>
            <person name="Zhu W."/>
            <person name="De Crecy-Lagard V."/>
            <person name="Richards N.G."/>
        </authorList>
    </citation>
    <scope>NUCLEOTIDE SEQUENCE [LARGE SCALE GENOMIC DNA]</scope>
    <source>
        <strain evidence="2 3">SF-557</strain>
    </source>
</reference>
<evidence type="ECO:0008006" key="4">
    <source>
        <dbReference type="Google" id="ProtNLM"/>
    </source>
</evidence>
<protein>
    <recommendedName>
        <fullName evidence="4">DUF3060 domain-containing protein</fullName>
    </recommendedName>
</protein>
<dbReference type="RefSeq" id="WP_153468443.1">
    <property type="nucleotide sequence ID" value="NZ_WBOF01000003.1"/>
</dbReference>
<dbReference type="EMBL" id="WBOF01000003">
    <property type="protein sequence ID" value="MQS16839.1"/>
    <property type="molecule type" value="Genomic_DNA"/>
</dbReference>
<keyword evidence="3" id="KW-1185">Reference proteome</keyword>
<sequence length="183" mass="18653">MKIAVLGAVLAIPPLLVAAAAPADSAHTRSARPTIDATCVQTAHGTFATAVDPGATNTSQPDTLRMTGKVECVDSANARLASGTFERTVTMPGVECTGEEHRDTSTTTVHWSDGAVSTLDFDRTEVVKASGTASLVITGSVTADSARFARDTIKAVGISSGSGCGTRAGETAVDSTLVLHLTH</sequence>
<accession>A0A6N7L2C3</accession>
<name>A0A6N7L2C3_9ACTN</name>
<dbReference type="Proteomes" id="UP000450000">
    <property type="component" value="Unassembled WGS sequence"/>
</dbReference>
<comment type="caution">
    <text evidence="2">The sequence shown here is derived from an EMBL/GenBank/DDBJ whole genome shotgun (WGS) entry which is preliminary data.</text>
</comment>
<feature type="chain" id="PRO_5039126130" description="DUF3060 domain-containing protein" evidence="1">
    <location>
        <begin position="19"/>
        <end position="183"/>
    </location>
</feature>
<feature type="signal peptide" evidence="1">
    <location>
        <begin position="1"/>
        <end position="18"/>
    </location>
</feature>
<evidence type="ECO:0000313" key="2">
    <source>
        <dbReference type="EMBL" id="MQS16839.1"/>
    </source>
</evidence>
<proteinExistence type="predicted"/>
<dbReference type="OrthoDB" id="3872209at2"/>
<gene>
    <name evidence="2" type="ORF">F7Q99_32795</name>
</gene>
<organism evidence="2 3">
    <name type="scientific">Streptomyces kaniharaensis</name>
    <dbReference type="NCBI Taxonomy" id="212423"/>
    <lineage>
        <taxon>Bacteria</taxon>
        <taxon>Bacillati</taxon>
        <taxon>Actinomycetota</taxon>
        <taxon>Actinomycetes</taxon>
        <taxon>Kitasatosporales</taxon>
        <taxon>Streptomycetaceae</taxon>
        <taxon>Streptomyces</taxon>
    </lineage>
</organism>
<evidence type="ECO:0000313" key="3">
    <source>
        <dbReference type="Proteomes" id="UP000450000"/>
    </source>
</evidence>
<dbReference type="AlphaFoldDB" id="A0A6N7L2C3"/>
<evidence type="ECO:0000256" key="1">
    <source>
        <dbReference type="SAM" id="SignalP"/>
    </source>
</evidence>
<keyword evidence="1" id="KW-0732">Signal</keyword>